<dbReference type="RefSeq" id="WP_036173600.1">
    <property type="nucleotide sequence ID" value="NZ_AVCZ01000006.1"/>
</dbReference>
<dbReference type="AlphaFoldDB" id="A0A0A3JX11"/>
<keyword evidence="2" id="KW-1185">Reference proteome</keyword>
<dbReference type="Proteomes" id="UP000030595">
    <property type="component" value="Unassembled WGS sequence"/>
</dbReference>
<evidence type="ECO:0000313" key="1">
    <source>
        <dbReference type="EMBL" id="KGR91547.1"/>
    </source>
</evidence>
<gene>
    <name evidence="1" type="ORF">CD30_05705</name>
</gene>
<dbReference type="eggNOG" id="ENOG502Z8YP">
    <property type="taxonomic scope" value="Bacteria"/>
</dbReference>
<dbReference type="InterPro" id="IPR025144">
    <property type="entry name" value="DUF4085"/>
</dbReference>
<organism evidence="1 2">
    <name type="scientific">Ureibacillus massiliensis 4400831 = CIP 108448 = CCUG 49529</name>
    <dbReference type="NCBI Taxonomy" id="1211035"/>
    <lineage>
        <taxon>Bacteria</taxon>
        <taxon>Bacillati</taxon>
        <taxon>Bacillota</taxon>
        <taxon>Bacilli</taxon>
        <taxon>Bacillales</taxon>
        <taxon>Caryophanaceae</taxon>
        <taxon>Ureibacillus</taxon>
    </lineage>
</organism>
<accession>A0A0A3JX11</accession>
<dbReference type="Pfam" id="PF13315">
    <property type="entry name" value="DUF4085"/>
    <property type="match status" value="1"/>
</dbReference>
<name>A0A0A3JX11_9BACL</name>
<reference evidence="1 2" key="1">
    <citation type="submission" date="2014-02" db="EMBL/GenBank/DDBJ databases">
        <title>Draft genome sequence of Lysinibacillus massiliensis CCUG 49529.</title>
        <authorList>
            <person name="Zhang F."/>
            <person name="Wang G."/>
            <person name="Zhang L."/>
        </authorList>
    </citation>
    <scope>NUCLEOTIDE SEQUENCE [LARGE SCALE GENOMIC DNA]</scope>
    <source>
        <strain evidence="1 2">CCUG 49529</strain>
    </source>
</reference>
<dbReference type="OrthoDB" id="2563891at2"/>
<sequence>MWNLTKEAKKRFQTCNLLPIHESDGDWESEFEYAKEEGIDLTKRLAEDLEMVKEELLTVLPSRFIPFVEDGTLNQPTLPKSVREDYLQWMRECDKEFEEILATAYENTKSTIPYLSENVQEVFNDSLHDSIIERIERENQNLHIFLNAEGGFTNKTIIHFIFKDVLREESDEPLQIGQWFIYNELKKTDKGFAFRVLLDCPDSEWTIEAQNIDASYYYRPVNYAKLRDERRIMDKSIEEYIQELNKDQHQQYFFITPDANITISGFKDSAPFVNLEVGEIQLKDQKLILSLNQNSFEYDLKEQSFIHFIYTDIYEDPYAQFNIAVPIDELEQAVFSDDLDYQVRAWNTMYSNPEETKDIVNRIFMKMDVTEENEMMLSIYLNHFNKHKVLTENVLSKFATLIDE</sequence>
<evidence type="ECO:0000313" key="2">
    <source>
        <dbReference type="Proteomes" id="UP000030595"/>
    </source>
</evidence>
<comment type="caution">
    <text evidence="1">The sequence shown here is derived from an EMBL/GenBank/DDBJ whole genome shotgun (WGS) entry which is preliminary data.</text>
</comment>
<protein>
    <submittedName>
        <fullName evidence="1">Group-specific protein</fullName>
    </submittedName>
</protein>
<dbReference type="EMBL" id="JPVQ01000006">
    <property type="protein sequence ID" value="KGR91547.1"/>
    <property type="molecule type" value="Genomic_DNA"/>
</dbReference>
<proteinExistence type="predicted"/>